<reference evidence="7" key="1">
    <citation type="journal article" date="2020" name="mSystems">
        <title>Genome- and Community-Level Interaction Insights into Carbon Utilization and Element Cycling Functions of Hydrothermarchaeota in Hydrothermal Sediment.</title>
        <authorList>
            <person name="Zhou Z."/>
            <person name="Liu Y."/>
            <person name="Xu W."/>
            <person name="Pan J."/>
            <person name="Luo Z.H."/>
            <person name="Li M."/>
        </authorList>
    </citation>
    <scope>NUCLEOTIDE SEQUENCE [LARGE SCALE GENOMIC DNA]</scope>
    <source>
        <strain evidence="7">SpSt-114</strain>
    </source>
</reference>
<dbReference type="Pfam" id="PF03649">
    <property type="entry name" value="UPF0014"/>
    <property type="match status" value="1"/>
</dbReference>
<evidence type="ECO:0000256" key="1">
    <source>
        <dbReference type="ARBA" id="ARBA00004141"/>
    </source>
</evidence>
<proteinExistence type="inferred from homology"/>
<sequence>MNSLEPSHLPQAFILVLFAVALSYFYNLRAERDLLESSIRTTVQLLLVGYFLQFVLKVQSFAFLVLILFLMSIFGSITAVERLKLQGSFGKLFLKSYIALVVPSSFVFVLLYLMGYVRKDPVSMITLWGLVLGNSLSNVSLTFERMRSEAFNRIREIEAKVALGAPLKKAMEEVIQNAIRVSMMPKYNMLRSAGLVHIPGVAVGMIVAGADPISAMVFQVVVMFVLLSVSFFTSFLTVLLTYSFALRQL</sequence>
<evidence type="ECO:0000256" key="4">
    <source>
        <dbReference type="ARBA" id="ARBA00022989"/>
    </source>
</evidence>
<accession>A0A7C5T1D2</accession>
<feature type="transmembrane region" description="Helical" evidence="6">
    <location>
        <begin position="92"/>
        <end position="113"/>
    </location>
</feature>
<keyword evidence="3 6" id="KW-0812">Transmembrane</keyword>
<evidence type="ECO:0000256" key="2">
    <source>
        <dbReference type="ARBA" id="ARBA00005268"/>
    </source>
</evidence>
<name>A0A7C5T1D2_9AQUI</name>
<evidence type="ECO:0000313" key="7">
    <source>
        <dbReference type="EMBL" id="HHO74199.1"/>
    </source>
</evidence>
<dbReference type="PANTHER" id="PTHR30028">
    <property type="entry name" value="UPF0014 INNER MEMBRANE PROTEIN YBBM-RELATED"/>
    <property type="match status" value="1"/>
</dbReference>
<evidence type="ECO:0000256" key="5">
    <source>
        <dbReference type="ARBA" id="ARBA00023136"/>
    </source>
</evidence>
<gene>
    <name evidence="7" type="primary">fetB</name>
    <name evidence="7" type="ORF">ENN04_06110</name>
</gene>
<comment type="subcellular location">
    <subcellularLocation>
        <location evidence="1">Membrane</location>
        <topology evidence="1">Multi-pass membrane protein</topology>
    </subcellularLocation>
</comment>
<dbReference type="EMBL" id="DSAC01000072">
    <property type="protein sequence ID" value="HHO74199.1"/>
    <property type="molecule type" value="Genomic_DNA"/>
</dbReference>
<feature type="transmembrane region" description="Helical" evidence="6">
    <location>
        <begin position="6"/>
        <end position="26"/>
    </location>
</feature>
<dbReference type="InterPro" id="IPR005226">
    <property type="entry name" value="UPF0014_fam"/>
</dbReference>
<dbReference type="GO" id="GO:0005886">
    <property type="term" value="C:plasma membrane"/>
    <property type="evidence" value="ECO:0007669"/>
    <property type="project" value="TreeGrafter"/>
</dbReference>
<feature type="transmembrane region" description="Helical" evidence="6">
    <location>
        <begin position="38"/>
        <end position="55"/>
    </location>
</feature>
<comment type="similarity">
    <text evidence="2">Belongs to the UPF0014 family.</text>
</comment>
<evidence type="ECO:0000256" key="6">
    <source>
        <dbReference type="SAM" id="Phobius"/>
    </source>
</evidence>
<protein>
    <submittedName>
        <fullName evidence="7">Iron export ABC transporter permease subunit FetB</fullName>
    </submittedName>
</protein>
<keyword evidence="5 6" id="KW-0472">Membrane</keyword>
<feature type="transmembrane region" description="Helical" evidence="6">
    <location>
        <begin position="189"/>
        <end position="210"/>
    </location>
</feature>
<dbReference type="PANTHER" id="PTHR30028:SF0">
    <property type="entry name" value="PROTEIN ALUMINUM SENSITIVE 3"/>
    <property type="match status" value="1"/>
</dbReference>
<feature type="transmembrane region" description="Helical" evidence="6">
    <location>
        <begin position="125"/>
        <end position="143"/>
    </location>
</feature>
<feature type="transmembrane region" description="Helical" evidence="6">
    <location>
        <begin position="61"/>
        <end position="80"/>
    </location>
</feature>
<feature type="transmembrane region" description="Helical" evidence="6">
    <location>
        <begin position="216"/>
        <end position="245"/>
    </location>
</feature>
<evidence type="ECO:0000256" key="3">
    <source>
        <dbReference type="ARBA" id="ARBA00022692"/>
    </source>
</evidence>
<comment type="caution">
    <text evidence="7">The sequence shown here is derived from an EMBL/GenBank/DDBJ whole genome shotgun (WGS) entry which is preliminary data.</text>
</comment>
<dbReference type="AlphaFoldDB" id="A0A7C5T1D2"/>
<keyword evidence="4 6" id="KW-1133">Transmembrane helix</keyword>
<organism evidence="7">
    <name type="scientific">Thermocrinis ruber</name>
    <dbReference type="NCBI Taxonomy" id="75906"/>
    <lineage>
        <taxon>Bacteria</taxon>
        <taxon>Pseudomonadati</taxon>
        <taxon>Aquificota</taxon>
        <taxon>Aquificia</taxon>
        <taxon>Aquificales</taxon>
        <taxon>Aquificaceae</taxon>
        <taxon>Thermocrinis</taxon>
    </lineage>
</organism>